<dbReference type="Pfam" id="PF04172">
    <property type="entry name" value="LrgB"/>
    <property type="match status" value="1"/>
</dbReference>
<keyword evidence="4 5" id="KW-0472">Membrane</keyword>
<name>A0A1W9HVY6_9HYPH</name>
<dbReference type="RefSeq" id="WP_376802433.1">
    <property type="nucleotide sequence ID" value="NZ_DBNB01000015.1"/>
</dbReference>
<evidence type="ECO:0000256" key="1">
    <source>
        <dbReference type="ARBA" id="ARBA00004141"/>
    </source>
</evidence>
<evidence type="ECO:0000256" key="2">
    <source>
        <dbReference type="ARBA" id="ARBA00022692"/>
    </source>
</evidence>
<evidence type="ECO:0000313" key="6">
    <source>
        <dbReference type="EMBL" id="OQW51414.1"/>
    </source>
</evidence>
<evidence type="ECO:0000256" key="5">
    <source>
        <dbReference type="SAM" id="Phobius"/>
    </source>
</evidence>
<evidence type="ECO:0000313" key="7">
    <source>
        <dbReference type="Proteomes" id="UP000192872"/>
    </source>
</evidence>
<evidence type="ECO:0000256" key="4">
    <source>
        <dbReference type="ARBA" id="ARBA00023136"/>
    </source>
</evidence>
<protein>
    <recommendedName>
        <fullName evidence="8">Murein hydrolase effector protein LrgB</fullName>
    </recommendedName>
</protein>
<evidence type="ECO:0000256" key="3">
    <source>
        <dbReference type="ARBA" id="ARBA00022989"/>
    </source>
</evidence>
<dbReference type="GO" id="GO:0016020">
    <property type="term" value="C:membrane"/>
    <property type="evidence" value="ECO:0007669"/>
    <property type="project" value="UniProtKB-SubCell"/>
</dbReference>
<feature type="transmembrane region" description="Helical" evidence="5">
    <location>
        <begin position="189"/>
        <end position="208"/>
    </location>
</feature>
<dbReference type="AlphaFoldDB" id="A0A1W9HVY6"/>
<feature type="transmembrane region" description="Helical" evidence="5">
    <location>
        <begin position="214"/>
        <end position="237"/>
    </location>
</feature>
<dbReference type="PANTHER" id="PTHR30249">
    <property type="entry name" value="PUTATIVE SEROTONIN TRANSPORTER"/>
    <property type="match status" value="1"/>
</dbReference>
<feature type="transmembrane region" description="Helical" evidence="5">
    <location>
        <begin position="6"/>
        <end position="29"/>
    </location>
</feature>
<proteinExistence type="predicted"/>
<feature type="transmembrane region" description="Helical" evidence="5">
    <location>
        <begin position="156"/>
        <end position="177"/>
    </location>
</feature>
<dbReference type="EMBL" id="LWDL01000019">
    <property type="protein sequence ID" value="OQW51414.1"/>
    <property type="molecule type" value="Genomic_DNA"/>
</dbReference>
<feature type="transmembrane region" description="Helical" evidence="5">
    <location>
        <begin position="41"/>
        <end position="59"/>
    </location>
</feature>
<keyword evidence="2 5" id="KW-0812">Transmembrane</keyword>
<comment type="caution">
    <text evidence="6">The sequence shown here is derived from an EMBL/GenBank/DDBJ whole genome shotgun (WGS) entry which is preliminary data.</text>
</comment>
<dbReference type="Proteomes" id="UP000192872">
    <property type="component" value="Unassembled WGS sequence"/>
</dbReference>
<comment type="subcellular location">
    <subcellularLocation>
        <location evidence="1">Membrane</location>
        <topology evidence="1">Multi-pass membrane protein</topology>
    </subcellularLocation>
</comment>
<evidence type="ECO:0008006" key="8">
    <source>
        <dbReference type="Google" id="ProtNLM"/>
    </source>
</evidence>
<dbReference type="STRING" id="1827387.A4S15_11330"/>
<sequence length="238" mass="24569">MSGHFNLWVYLSASPLTWLGVTLAAYLVGDTISTATKRHPMANPVLIAVALISVLLVTTETGYGAYFQGAQFIHVLLGPATVALAIPMVRNRDQIIRHWRAMGLALGCGALTGVVTAIVLAKALGGSELLVRSMAPKSITVAIAMGISRENGGEPALTAALVMFTGVLGAVAVTPLMNMLGIKDWRARGFAAGLAAHGLGTARALSVHPIAGTFAGLALAMNGLMTALVAPVLLRLLP</sequence>
<gene>
    <name evidence="6" type="ORF">A4S15_11330</name>
</gene>
<accession>A0A1W9HVY6</accession>
<feature type="transmembrane region" description="Helical" evidence="5">
    <location>
        <begin position="101"/>
        <end position="124"/>
    </location>
</feature>
<dbReference type="PANTHER" id="PTHR30249:SF0">
    <property type="entry name" value="PLASTIDAL GLYCOLATE_GLYCERATE TRANSLOCATOR 1, CHLOROPLASTIC"/>
    <property type="match status" value="1"/>
</dbReference>
<reference evidence="6 7" key="1">
    <citation type="journal article" date="2017" name="Water Res.">
        <title>Comammox in drinking water systems.</title>
        <authorList>
            <person name="Wang Y."/>
            <person name="Ma L."/>
            <person name="Mao Y."/>
            <person name="Jiang X."/>
            <person name="Xia Y."/>
            <person name="Yu K."/>
            <person name="Li B."/>
            <person name="Zhang T."/>
        </authorList>
    </citation>
    <scope>NUCLEOTIDE SEQUENCE [LARGE SCALE GENOMIC DNA]</scope>
    <source>
        <strain evidence="6">SG_bin8</strain>
    </source>
</reference>
<organism evidence="6 7">
    <name type="scientific">Candidatus Raskinella chloraquaticus</name>
    <dbReference type="NCBI Taxonomy" id="1951219"/>
    <lineage>
        <taxon>Bacteria</taxon>
        <taxon>Pseudomonadati</taxon>
        <taxon>Pseudomonadota</taxon>
        <taxon>Alphaproteobacteria</taxon>
        <taxon>Hyphomicrobiales</taxon>
        <taxon>Phreatobacteraceae</taxon>
        <taxon>Candidatus Raskinella</taxon>
    </lineage>
</organism>
<feature type="transmembrane region" description="Helical" evidence="5">
    <location>
        <begin position="65"/>
        <end position="89"/>
    </location>
</feature>
<dbReference type="InterPro" id="IPR007300">
    <property type="entry name" value="CidB/LrgB"/>
</dbReference>
<keyword evidence="3 5" id="KW-1133">Transmembrane helix</keyword>